<dbReference type="NCBIfam" id="NF006916">
    <property type="entry name" value="PRK09407.1"/>
    <property type="match status" value="1"/>
</dbReference>
<sequence length="560" mass="58345">MTAKRTADTGTSPAATTPAASSADHGSAAASSAASPATASAEHPVALPERLREFLAGDPLADVSGSGAPVEVRAPFSGELLGTFAGCTADDVAVRARAARIAGRAWADRPVRERAAVVLRLHTLIRSHEELVLDVIQAENGKARLHAYDEVLDAYNVCRYTGVTASRVLRARSRRGAIPGLTTTRIDRSALGVVGFISPWNYPLSLGATDLLAALVAGNAVVHKPDSATPLSSVLVRRLAIRAGLPADVWQLVPGEVAEVGESLLDHVDGLSFTGSTRAGRGIAAEAAARLLPTVLELGGKNPMIVCADADIDAAVAGAVRGSFSSSGQLCLSMERIYVVRPLYEEFCTRFAAATRALTLGAAFDHSAEVGTLSSAAQLDRVQEHIDDAVAAGARVLAGGRARPDLGPFFFEPTVLVDVPESAQLCREETFGPVVAVSAVDSEDEAVLAANDTPYGLNASVFSGSRRHGMAVARRLEAGMVNVDEAFAAAWGSIDAPSGGWKDSGLGHRHGPEGLLQFTRTRTIAHQALVPLAPGGRLSPARFQQVMTGALDVMRALRMG</sequence>
<comment type="caution">
    <text evidence="6">The sequence shown here is derived from an EMBL/GenBank/DDBJ whole genome shotgun (WGS) entry which is preliminary data.</text>
</comment>
<feature type="region of interest" description="Disordered" evidence="4">
    <location>
        <begin position="1"/>
        <end position="43"/>
    </location>
</feature>
<accession>A0ABP8J148</accession>
<gene>
    <name evidence="6" type="ORF">GCM10023167_02130</name>
</gene>
<evidence type="ECO:0000256" key="3">
    <source>
        <dbReference type="RuleBase" id="RU003345"/>
    </source>
</evidence>
<evidence type="ECO:0000256" key="1">
    <source>
        <dbReference type="ARBA" id="ARBA00023002"/>
    </source>
</evidence>
<feature type="domain" description="Aldehyde dehydrogenase" evidence="5">
    <location>
        <begin position="68"/>
        <end position="524"/>
    </location>
</feature>
<evidence type="ECO:0000313" key="7">
    <source>
        <dbReference type="Proteomes" id="UP001500642"/>
    </source>
</evidence>
<dbReference type="Gene3D" id="3.40.309.10">
    <property type="entry name" value="Aldehyde Dehydrogenase, Chain A, domain 2"/>
    <property type="match status" value="1"/>
</dbReference>
<dbReference type="Proteomes" id="UP001500642">
    <property type="component" value="Unassembled WGS sequence"/>
</dbReference>
<dbReference type="InterPro" id="IPR016161">
    <property type="entry name" value="Ald_DH/histidinol_DH"/>
</dbReference>
<dbReference type="Gene3D" id="3.40.605.10">
    <property type="entry name" value="Aldehyde Dehydrogenase, Chain A, domain 1"/>
    <property type="match status" value="1"/>
</dbReference>
<dbReference type="SUPFAM" id="SSF53720">
    <property type="entry name" value="ALDH-like"/>
    <property type="match status" value="1"/>
</dbReference>
<keyword evidence="7" id="KW-1185">Reference proteome</keyword>
<dbReference type="InterPro" id="IPR015590">
    <property type="entry name" value="Aldehyde_DH_dom"/>
</dbReference>
<evidence type="ECO:0000256" key="2">
    <source>
        <dbReference type="PROSITE-ProRule" id="PRU10007"/>
    </source>
</evidence>
<dbReference type="PANTHER" id="PTHR11699">
    <property type="entry name" value="ALDEHYDE DEHYDROGENASE-RELATED"/>
    <property type="match status" value="1"/>
</dbReference>
<evidence type="ECO:0000313" key="6">
    <source>
        <dbReference type="EMBL" id="GAA4382999.1"/>
    </source>
</evidence>
<evidence type="ECO:0000259" key="5">
    <source>
        <dbReference type="Pfam" id="PF00171"/>
    </source>
</evidence>
<reference evidence="7" key="1">
    <citation type="journal article" date="2019" name="Int. J. Syst. Evol. Microbiol.">
        <title>The Global Catalogue of Microorganisms (GCM) 10K type strain sequencing project: providing services to taxonomists for standard genome sequencing and annotation.</title>
        <authorList>
            <consortium name="The Broad Institute Genomics Platform"/>
            <consortium name="The Broad Institute Genome Sequencing Center for Infectious Disease"/>
            <person name="Wu L."/>
            <person name="Ma J."/>
        </authorList>
    </citation>
    <scope>NUCLEOTIDE SEQUENCE [LARGE SCALE GENOMIC DNA]</scope>
    <source>
        <strain evidence="7">JCM 17808</strain>
    </source>
</reference>
<name>A0ABP8J148_9MICO</name>
<organism evidence="6 7">
    <name type="scientific">Brevibacterium pityocampae</name>
    <dbReference type="NCBI Taxonomy" id="506594"/>
    <lineage>
        <taxon>Bacteria</taxon>
        <taxon>Bacillati</taxon>
        <taxon>Actinomycetota</taxon>
        <taxon>Actinomycetes</taxon>
        <taxon>Micrococcales</taxon>
        <taxon>Brevibacteriaceae</taxon>
        <taxon>Brevibacterium</taxon>
    </lineage>
</organism>
<dbReference type="InterPro" id="IPR016163">
    <property type="entry name" value="Ald_DH_C"/>
</dbReference>
<protein>
    <submittedName>
        <fullName evidence="6">Succinic semialdehyde dehydrogenase</fullName>
    </submittedName>
</protein>
<evidence type="ECO:0000256" key="4">
    <source>
        <dbReference type="SAM" id="MobiDB-lite"/>
    </source>
</evidence>
<keyword evidence="1 3" id="KW-0560">Oxidoreductase</keyword>
<proteinExistence type="inferred from homology"/>
<dbReference type="PROSITE" id="PS00687">
    <property type="entry name" value="ALDEHYDE_DEHYDR_GLU"/>
    <property type="match status" value="1"/>
</dbReference>
<feature type="active site" evidence="2">
    <location>
        <position position="297"/>
    </location>
</feature>
<comment type="similarity">
    <text evidence="3">Belongs to the aldehyde dehydrogenase family.</text>
</comment>
<dbReference type="Pfam" id="PF00171">
    <property type="entry name" value="Aldedh"/>
    <property type="match status" value="1"/>
</dbReference>
<dbReference type="RefSeq" id="WP_345029173.1">
    <property type="nucleotide sequence ID" value="NZ_BAABGL010000002.1"/>
</dbReference>
<dbReference type="EMBL" id="BAABGL010000002">
    <property type="protein sequence ID" value="GAA4382999.1"/>
    <property type="molecule type" value="Genomic_DNA"/>
</dbReference>
<dbReference type="InterPro" id="IPR029510">
    <property type="entry name" value="Ald_DH_CS_GLU"/>
</dbReference>
<dbReference type="InterPro" id="IPR016162">
    <property type="entry name" value="Ald_DH_N"/>
</dbReference>
<feature type="compositionally biased region" description="Low complexity" evidence="4">
    <location>
        <begin position="8"/>
        <end position="41"/>
    </location>
</feature>